<name>A0A087TN28_STEMI</name>
<dbReference type="Proteomes" id="UP000054359">
    <property type="component" value="Unassembled WGS sequence"/>
</dbReference>
<dbReference type="AlphaFoldDB" id="A0A087TN28"/>
<evidence type="ECO:0000313" key="1">
    <source>
        <dbReference type="EMBL" id="KFM66517.1"/>
    </source>
</evidence>
<organism evidence="1 2">
    <name type="scientific">Stegodyphus mimosarum</name>
    <name type="common">African social velvet spider</name>
    <dbReference type="NCBI Taxonomy" id="407821"/>
    <lineage>
        <taxon>Eukaryota</taxon>
        <taxon>Metazoa</taxon>
        <taxon>Ecdysozoa</taxon>
        <taxon>Arthropoda</taxon>
        <taxon>Chelicerata</taxon>
        <taxon>Arachnida</taxon>
        <taxon>Araneae</taxon>
        <taxon>Araneomorphae</taxon>
        <taxon>Entelegynae</taxon>
        <taxon>Eresoidea</taxon>
        <taxon>Eresidae</taxon>
        <taxon>Stegodyphus</taxon>
    </lineage>
</organism>
<accession>A0A087TN28</accession>
<dbReference type="EMBL" id="KK115975">
    <property type="protein sequence ID" value="KFM66517.1"/>
    <property type="molecule type" value="Genomic_DNA"/>
</dbReference>
<reference evidence="1 2" key="1">
    <citation type="submission" date="2013-11" db="EMBL/GenBank/DDBJ databases">
        <title>Genome sequencing of Stegodyphus mimosarum.</title>
        <authorList>
            <person name="Bechsgaard J."/>
        </authorList>
    </citation>
    <scope>NUCLEOTIDE SEQUENCE [LARGE SCALE GENOMIC DNA]</scope>
</reference>
<keyword evidence="2" id="KW-1185">Reference proteome</keyword>
<feature type="non-terminal residue" evidence="1">
    <location>
        <position position="67"/>
    </location>
</feature>
<sequence>MVSTDRYFLGESIRYNATDEKENIHKNRSEKNSNNIFRKLPEIAFSTSVTRDKQCLKNTSSNVSYNG</sequence>
<protein>
    <submittedName>
        <fullName evidence="1">Uncharacterized protein</fullName>
    </submittedName>
</protein>
<gene>
    <name evidence="1" type="ORF">X975_02750</name>
</gene>
<evidence type="ECO:0000313" key="2">
    <source>
        <dbReference type="Proteomes" id="UP000054359"/>
    </source>
</evidence>
<proteinExistence type="predicted"/>